<dbReference type="Pfam" id="PF01872">
    <property type="entry name" value="RibD_C"/>
    <property type="match status" value="1"/>
</dbReference>
<dbReference type="GO" id="GO:0008703">
    <property type="term" value="F:5-amino-6-(5-phosphoribosylamino)uracil reductase activity"/>
    <property type="evidence" value="ECO:0007669"/>
    <property type="project" value="UniProtKB-EC"/>
</dbReference>
<evidence type="ECO:0000256" key="14">
    <source>
        <dbReference type="ARBA" id="ARBA00023268"/>
    </source>
</evidence>
<comment type="similarity">
    <text evidence="5">In the C-terminal section; belongs to the HTP reductase family.</text>
</comment>
<dbReference type="PROSITE" id="PS51747">
    <property type="entry name" value="CYT_DCMP_DEAMINASES_2"/>
    <property type="match status" value="1"/>
</dbReference>
<proteinExistence type="inferred from homology"/>
<evidence type="ECO:0000256" key="3">
    <source>
        <dbReference type="ARBA" id="ARBA00004910"/>
    </source>
</evidence>
<dbReference type="InterPro" id="IPR004794">
    <property type="entry name" value="Eubact_RibD"/>
</dbReference>
<sequence length="363" mass="38657">MTERSSCIKSRPDGAIDEARLPALRAGFEAALREAAQYLGATSPNPAVGCALLDAQDRILVVEAHHRAGTYHAEARALERARALGVLHKAVTALVTLEPCNHTGRTPPCSEALRASPVGEVWIGARDPNPEAGGGAARLSTMPGGKTVVMLESCRALSDIHQACKALLAPFAERITRGRAWITVKQALDGRGSMIPPQGQKTFTSEASLLLAHRLRRATDAIVTGIGTVLADAPMLTVRRVADHDGPPRRMVVVCDRKGRLPSSWRSTLEGNGYRVVVSRSLEEVPSLLAGHGVNWAMVEAGPGLLDALDRHGLWNDWLTLRAGASGNDTVSARISARAQGVTPLRFLLNDGFSSVSSSEAEF</sequence>
<organism evidence="16 17">
    <name type="scientific">Swaminathania salitolerans</name>
    <dbReference type="NCBI Taxonomy" id="182838"/>
    <lineage>
        <taxon>Bacteria</taxon>
        <taxon>Pseudomonadati</taxon>
        <taxon>Pseudomonadota</taxon>
        <taxon>Alphaproteobacteria</taxon>
        <taxon>Acetobacterales</taxon>
        <taxon>Acetobacteraceae</taxon>
        <taxon>Swaminathania</taxon>
    </lineage>
</organism>
<evidence type="ECO:0000256" key="6">
    <source>
        <dbReference type="ARBA" id="ARBA00012766"/>
    </source>
</evidence>
<evidence type="ECO:0000313" key="16">
    <source>
        <dbReference type="EMBL" id="GEL02378.1"/>
    </source>
</evidence>
<comment type="pathway">
    <text evidence="3">Cofactor biosynthesis; riboflavin biosynthesis; 5-amino-6-(D-ribitylamino)uracil from GTP: step 3/4.</text>
</comment>
<dbReference type="Proteomes" id="UP000321405">
    <property type="component" value="Unassembled WGS sequence"/>
</dbReference>
<evidence type="ECO:0000256" key="8">
    <source>
        <dbReference type="ARBA" id="ARBA00019930"/>
    </source>
</evidence>
<reference evidence="16 17" key="1">
    <citation type="submission" date="2019-07" db="EMBL/GenBank/DDBJ databases">
        <title>Whole genome shotgun sequence of Swaminathania salitolerans NBRC 104436.</title>
        <authorList>
            <person name="Hosoyama A."/>
            <person name="Uohara A."/>
            <person name="Ohji S."/>
            <person name="Ichikawa N."/>
        </authorList>
    </citation>
    <scope>NUCLEOTIDE SEQUENCE [LARGE SCALE GENOMIC DNA]</scope>
    <source>
        <strain evidence="16 17">NBRC 104436</strain>
    </source>
</reference>
<keyword evidence="10" id="KW-0479">Metal-binding</keyword>
<keyword evidence="12" id="KW-0521">NADP</keyword>
<evidence type="ECO:0000256" key="9">
    <source>
        <dbReference type="ARBA" id="ARBA00022619"/>
    </source>
</evidence>
<evidence type="ECO:0000256" key="7">
    <source>
        <dbReference type="ARBA" id="ARBA00013173"/>
    </source>
</evidence>
<evidence type="ECO:0000256" key="1">
    <source>
        <dbReference type="ARBA" id="ARBA00002151"/>
    </source>
</evidence>
<evidence type="ECO:0000256" key="13">
    <source>
        <dbReference type="ARBA" id="ARBA00023002"/>
    </source>
</evidence>
<keyword evidence="9" id="KW-0686">Riboflavin biosynthesis</keyword>
<dbReference type="EC" id="1.1.1.193" evidence="7"/>
<name>A0A511BWJ1_9PROT</name>
<dbReference type="UniPathway" id="UPA00275">
    <property type="reaction ID" value="UER00401"/>
</dbReference>
<protein>
    <recommendedName>
        <fullName evidence="8">Riboflavin biosynthesis protein RibD</fullName>
        <ecNumber evidence="7">1.1.1.193</ecNumber>
        <ecNumber evidence="6">3.5.4.26</ecNumber>
    </recommendedName>
</protein>
<evidence type="ECO:0000259" key="15">
    <source>
        <dbReference type="PROSITE" id="PS51747"/>
    </source>
</evidence>
<evidence type="ECO:0000256" key="12">
    <source>
        <dbReference type="ARBA" id="ARBA00022857"/>
    </source>
</evidence>
<dbReference type="InterPro" id="IPR002125">
    <property type="entry name" value="CMP_dCMP_dom"/>
</dbReference>
<dbReference type="EMBL" id="BJVC01000003">
    <property type="protein sequence ID" value="GEL02378.1"/>
    <property type="molecule type" value="Genomic_DNA"/>
</dbReference>
<evidence type="ECO:0000256" key="10">
    <source>
        <dbReference type="ARBA" id="ARBA00022723"/>
    </source>
</evidence>
<comment type="pathway">
    <text evidence="2">Cofactor biosynthesis; riboflavin biosynthesis; 5-amino-6-(D-ribitylamino)uracil from GTP: step 2/4.</text>
</comment>
<dbReference type="SUPFAM" id="SSF53927">
    <property type="entry name" value="Cytidine deaminase-like"/>
    <property type="match status" value="1"/>
</dbReference>
<dbReference type="NCBIfam" id="TIGR00326">
    <property type="entry name" value="eubact_ribD"/>
    <property type="match status" value="1"/>
</dbReference>
<feature type="domain" description="CMP/dCMP-type deaminase" evidence="15">
    <location>
        <begin position="18"/>
        <end position="136"/>
    </location>
</feature>
<dbReference type="SUPFAM" id="SSF53597">
    <property type="entry name" value="Dihydrofolate reductase-like"/>
    <property type="match status" value="1"/>
</dbReference>
<keyword evidence="17" id="KW-1185">Reference proteome</keyword>
<dbReference type="InterPro" id="IPR016193">
    <property type="entry name" value="Cytidine_deaminase-like"/>
</dbReference>
<dbReference type="InterPro" id="IPR016192">
    <property type="entry name" value="APOBEC/CMP_deaminase_Zn-bd"/>
</dbReference>
<dbReference type="CDD" id="cd01284">
    <property type="entry name" value="Riboflavin_deaminase-reductase"/>
    <property type="match status" value="1"/>
</dbReference>
<comment type="caution">
    <text evidence="16">The sequence shown here is derived from an EMBL/GenBank/DDBJ whole genome shotgun (WGS) entry which is preliminary data.</text>
</comment>
<dbReference type="InterPro" id="IPR050765">
    <property type="entry name" value="Riboflavin_Biosynth_HTPR"/>
</dbReference>
<evidence type="ECO:0000256" key="4">
    <source>
        <dbReference type="ARBA" id="ARBA00005259"/>
    </source>
</evidence>
<dbReference type="AlphaFoldDB" id="A0A511BWJ1"/>
<comment type="function">
    <text evidence="1">Converts 2,5-diamino-6-(ribosylamino)-4(3h)-pyrimidinone 5'-phosphate into 5-amino-6-(ribosylamino)-2,4(1h,3h)-pyrimidinedione 5'-phosphate.</text>
</comment>
<evidence type="ECO:0000313" key="17">
    <source>
        <dbReference type="Proteomes" id="UP000321405"/>
    </source>
</evidence>
<keyword evidence="14" id="KW-0511">Multifunctional enzyme</keyword>
<gene>
    <name evidence="16" type="ORF">SSA02_15410</name>
</gene>
<dbReference type="InterPro" id="IPR024072">
    <property type="entry name" value="DHFR-like_dom_sf"/>
</dbReference>
<keyword evidence="13" id="KW-0560">Oxidoreductase</keyword>
<dbReference type="EC" id="3.5.4.26" evidence="6"/>
<dbReference type="PANTHER" id="PTHR38011">
    <property type="entry name" value="DIHYDROFOLATE REDUCTASE FAMILY PROTEIN (AFU_ORTHOLOGUE AFUA_8G06820)"/>
    <property type="match status" value="1"/>
</dbReference>
<comment type="similarity">
    <text evidence="4">In the N-terminal section; belongs to the cytidine and deoxycytidylate deaminase family.</text>
</comment>
<keyword evidence="11" id="KW-0862">Zinc</keyword>
<accession>A0A511BWJ1</accession>
<dbReference type="GO" id="GO:0008835">
    <property type="term" value="F:diaminohydroxyphosphoribosylaminopyrimidine deaminase activity"/>
    <property type="evidence" value="ECO:0007669"/>
    <property type="project" value="UniProtKB-EC"/>
</dbReference>
<dbReference type="Pfam" id="PF00383">
    <property type="entry name" value="dCMP_cyt_deam_1"/>
    <property type="match status" value="1"/>
</dbReference>
<dbReference type="GO" id="GO:0009231">
    <property type="term" value="P:riboflavin biosynthetic process"/>
    <property type="evidence" value="ECO:0007669"/>
    <property type="project" value="UniProtKB-UniPathway"/>
</dbReference>
<dbReference type="GO" id="GO:0008270">
    <property type="term" value="F:zinc ion binding"/>
    <property type="evidence" value="ECO:0007669"/>
    <property type="project" value="InterPro"/>
</dbReference>
<evidence type="ECO:0000256" key="5">
    <source>
        <dbReference type="ARBA" id="ARBA00007417"/>
    </source>
</evidence>
<dbReference type="Gene3D" id="3.40.430.10">
    <property type="entry name" value="Dihydrofolate Reductase, subunit A"/>
    <property type="match status" value="1"/>
</dbReference>
<dbReference type="Gene3D" id="3.40.140.10">
    <property type="entry name" value="Cytidine Deaminase, domain 2"/>
    <property type="match status" value="1"/>
</dbReference>
<evidence type="ECO:0000256" key="11">
    <source>
        <dbReference type="ARBA" id="ARBA00022833"/>
    </source>
</evidence>
<dbReference type="PROSITE" id="PS00903">
    <property type="entry name" value="CYT_DCMP_DEAMINASES_1"/>
    <property type="match status" value="1"/>
</dbReference>
<dbReference type="PANTHER" id="PTHR38011:SF7">
    <property type="entry name" value="2,5-DIAMINO-6-RIBOSYLAMINO-4(3H)-PYRIMIDINONE 5'-PHOSPHATE REDUCTASE"/>
    <property type="match status" value="1"/>
</dbReference>
<evidence type="ECO:0000256" key="2">
    <source>
        <dbReference type="ARBA" id="ARBA00004882"/>
    </source>
</evidence>
<dbReference type="InterPro" id="IPR002734">
    <property type="entry name" value="RibDG_C"/>
</dbReference>